<feature type="transmembrane region" description="Helical" evidence="1">
    <location>
        <begin position="100"/>
        <end position="119"/>
    </location>
</feature>
<feature type="transmembrane region" description="Helical" evidence="1">
    <location>
        <begin position="20"/>
        <end position="38"/>
    </location>
</feature>
<protein>
    <recommendedName>
        <fullName evidence="2">DotM C-terminal cytoplasmic domain-containing protein</fullName>
    </recommendedName>
</protein>
<feature type="domain" description="DotM C-terminal cytoplasmic" evidence="2">
    <location>
        <begin position="252"/>
        <end position="431"/>
    </location>
</feature>
<dbReference type="Pfam" id="PF23127">
    <property type="entry name" value="DotM_C"/>
    <property type="match status" value="1"/>
</dbReference>
<dbReference type="EMBL" id="PEBQ01000173">
    <property type="protein sequence ID" value="PHY93057.1"/>
    <property type="molecule type" value="Genomic_DNA"/>
</dbReference>
<dbReference type="OrthoDB" id="5616932at2"/>
<dbReference type="InterPro" id="IPR056464">
    <property type="entry name" value="DotM_C"/>
</dbReference>
<dbReference type="RefSeq" id="WP_099542008.1">
    <property type="nucleotide sequence ID" value="NZ_PEBQ01000173.1"/>
</dbReference>
<evidence type="ECO:0000313" key="4">
    <source>
        <dbReference type="Proteomes" id="UP000228751"/>
    </source>
</evidence>
<keyword evidence="1" id="KW-0472">Membrane</keyword>
<reference evidence="3 4" key="1">
    <citation type="submission" date="2017-10" db="EMBL/GenBank/DDBJ databases">
        <title>Genomic analysis of the genus Acetobacter.</title>
        <authorList>
            <person name="Kim K.H."/>
            <person name="Chun B.H."/>
            <person name="Son A.R."/>
            <person name="Jeon C.O."/>
        </authorList>
    </citation>
    <scope>NUCLEOTIDE SEQUENCE [LARGE SCALE GENOMIC DNA]</scope>
    <source>
        <strain evidence="3 4">LHT 2458</strain>
    </source>
</reference>
<dbReference type="Proteomes" id="UP000228751">
    <property type="component" value="Unassembled WGS sequence"/>
</dbReference>
<keyword evidence="4" id="KW-1185">Reference proteome</keyword>
<keyword evidence="1" id="KW-1133">Transmembrane helix</keyword>
<evidence type="ECO:0000256" key="1">
    <source>
        <dbReference type="SAM" id="Phobius"/>
    </source>
</evidence>
<keyword evidence="1" id="KW-0812">Transmembrane</keyword>
<gene>
    <name evidence="3" type="ORF">CSR02_13530</name>
</gene>
<evidence type="ECO:0000313" key="3">
    <source>
        <dbReference type="EMBL" id="PHY93057.1"/>
    </source>
</evidence>
<proteinExistence type="predicted"/>
<name>A0A2G4R975_9PROT</name>
<dbReference type="AlphaFoldDB" id="A0A2G4R975"/>
<sequence>MAPPRPGEKAPPLMGSEETVIMVALLIWLAFIFFWPWVRPPLEFIILGNADWQYHLLDKIHLLRDVNGLKIEHYIDYYMHHPMLIGTVPWSTTLWIAEDIASFYHMFLAYVALVGFLFWKTYKNRPTKSYKTVYSLTGKELTNVPYIFNQKITFKPARKFLQADYKSKTLSFIVKKILTLTFFSRLIETKKEWLKSGPNFFEYQSLAWKGTKYSAEFVPESAGPAEDPAKSPQQWMKENGITITNGEIDIAKAEQTFKSQLGAQWTGIENAPYYMQAIAILSWLNYTHKSGKPVDEFRGILDLIHCTSKSPKEAESSTRKQMAKYFSNKQLVEDLNRRGNAHAYLNTAMMAIYGAGGPMAKWGGGDAGVNASSGFRWVKKIDRTFWYCMNNVGREAHHIECAGAVSHFHAERVERKRLDTPYVASAIEGLEMTVREDGVMTLDDYFRERIQF</sequence>
<organism evidence="3 4">
    <name type="scientific">Acetobacter pomorum</name>
    <dbReference type="NCBI Taxonomy" id="65959"/>
    <lineage>
        <taxon>Bacteria</taxon>
        <taxon>Pseudomonadati</taxon>
        <taxon>Pseudomonadota</taxon>
        <taxon>Alphaproteobacteria</taxon>
        <taxon>Acetobacterales</taxon>
        <taxon>Acetobacteraceae</taxon>
        <taxon>Acetobacter</taxon>
    </lineage>
</organism>
<comment type="caution">
    <text evidence="3">The sequence shown here is derived from an EMBL/GenBank/DDBJ whole genome shotgun (WGS) entry which is preliminary data.</text>
</comment>
<accession>A0A2G4R975</accession>
<evidence type="ECO:0000259" key="2">
    <source>
        <dbReference type="Pfam" id="PF23127"/>
    </source>
</evidence>